<protein>
    <recommendedName>
        <fullName evidence="6">HMG box domain-containing protein</fullName>
    </recommendedName>
</protein>
<dbReference type="PROSITE" id="PS50118">
    <property type="entry name" value="HMG_BOX_2"/>
    <property type="match status" value="1"/>
</dbReference>
<organism evidence="7 8">
    <name type="scientific">Polytolypa hystricis (strain UAMH7299)</name>
    <dbReference type="NCBI Taxonomy" id="1447883"/>
    <lineage>
        <taxon>Eukaryota</taxon>
        <taxon>Fungi</taxon>
        <taxon>Dikarya</taxon>
        <taxon>Ascomycota</taxon>
        <taxon>Pezizomycotina</taxon>
        <taxon>Eurotiomycetes</taxon>
        <taxon>Eurotiomycetidae</taxon>
        <taxon>Onygenales</taxon>
        <taxon>Onygenales incertae sedis</taxon>
        <taxon>Polytolypa</taxon>
    </lineage>
</organism>
<feature type="compositionally biased region" description="Polar residues" evidence="5">
    <location>
        <begin position="107"/>
        <end position="120"/>
    </location>
</feature>
<dbReference type="EMBL" id="PDNA01000014">
    <property type="protein sequence ID" value="PGH26680.1"/>
    <property type="molecule type" value="Genomic_DNA"/>
</dbReference>
<feature type="domain" description="HMG box" evidence="6">
    <location>
        <begin position="126"/>
        <end position="194"/>
    </location>
</feature>
<keyword evidence="8" id="KW-1185">Reference proteome</keyword>
<evidence type="ECO:0000313" key="8">
    <source>
        <dbReference type="Proteomes" id="UP000224634"/>
    </source>
</evidence>
<evidence type="ECO:0000256" key="1">
    <source>
        <dbReference type="ARBA" id="ARBA00023015"/>
    </source>
</evidence>
<keyword evidence="3" id="KW-0804">Transcription</keyword>
<dbReference type="Gene3D" id="1.10.30.10">
    <property type="entry name" value="High mobility group box domain"/>
    <property type="match status" value="1"/>
</dbReference>
<proteinExistence type="predicted"/>
<dbReference type="GO" id="GO:0000122">
    <property type="term" value="P:negative regulation of transcription by RNA polymerase II"/>
    <property type="evidence" value="ECO:0007669"/>
    <property type="project" value="TreeGrafter"/>
</dbReference>
<dbReference type="InterPro" id="IPR009071">
    <property type="entry name" value="HMG_box_dom"/>
</dbReference>
<dbReference type="SMART" id="SM00398">
    <property type="entry name" value="HMG"/>
    <property type="match status" value="1"/>
</dbReference>
<dbReference type="GO" id="GO:0000978">
    <property type="term" value="F:RNA polymerase II cis-regulatory region sequence-specific DNA binding"/>
    <property type="evidence" value="ECO:0007669"/>
    <property type="project" value="TreeGrafter"/>
</dbReference>
<dbReference type="OrthoDB" id="6247875at2759"/>
<dbReference type="STRING" id="1447883.A0A2B7YZU5"/>
<evidence type="ECO:0000256" key="3">
    <source>
        <dbReference type="ARBA" id="ARBA00023163"/>
    </source>
</evidence>
<dbReference type="Proteomes" id="UP000224634">
    <property type="component" value="Unassembled WGS sequence"/>
</dbReference>
<keyword evidence="4" id="KW-0539">Nucleus</keyword>
<dbReference type="GO" id="GO:0001228">
    <property type="term" value="F:DNA-binding transcription activator activity, RNA polymerase II-specific"/>
    <property type="evidence" value="ECO:0007669"/>
    <property type="project" value="TreeGrafter"/>
</dbReference>
<dbReference type="Pfam" id="PF00505">
    <property type="entry name" value="HMG_box"/>
    <property type="match status" value="1"/>
</dbReference>
<reference evidence="7 8" key="1">
    <citation type="submission" date="2017-10" db="EMBL/GenBank/DDBJ databases">
        <title>Comparative genomics in systemic dimorphic fungi from Ajellomycetaceae.</title>
        <authorList>
            <person name="Munoz J.F."/>
            <person name="Mcewen J.G."/>
            <person name="Clay O.K."/>
            <person name="Cuomo C.A."/>
        </authorList>
    </citation>
    <scope>NUCLEOTIDE SEQUENCE [LARGE SCALE GENOMIC DNA]</scope>
    <source>
        <strain evidence="7 8">UAMH7299</strain>
    </source>
</reference>
<dbReference type="InterPro" id="IPR050140">
    <property type="entry name" value="SRY-related_HMG-box_TF-like"/>
</dbReference>
<keyword evidence="2 4" id="KW-0238">DNA-binding</keyword>
<dbReference type="PANTHER" id="PTHR10270:SF161">
    <property type="entry name" value="SEX-DETERMINING REGION Y PROTEIN"/>
    <property type="match status" value="1"/>
</dbReference>
<evidence type="ECO:0000259" key="6">
    <source>
        <dbReference type="PROSITE" id="PS50118"/>
    </source>
</evidence>
<feature type="compositionally biased region" description="Basic residues" evidence="5">
    <location>
        <begin position="201"/>
        <end position="213"/>
    </location>
</feature>
<feature type="compositionally biased region" description="Polar residues" evidence="5">
    <location>
        <begin position="231"/>
        <end position="244"/>
    </location>
</feature>
<accession>A0A2B7YZU5</accession>
<feature type="DNA-binding region" description="HMG box" evidence="4">
    <location>
        <begin position="126"/>
        <end position="194"/>
    </location>
</feature>
<dbReference type="GO" id="GO:0030154">
    <property type="term" value="P:cell differentiation"/>
    <property type="evidence" value="ECO:0007669"/>
    <property type="project" value="TreeGrafter"/>
</dbReference>
<evidence type="ECO:0000256" key="5">
    <source>
        <dbReference type="SAM" id="MobiDB-lite"/>
    </source>
</evidence>
<name>A0A2B7YZU5_POLH7</name>
<dbReference type="CDD" id="cd01389">
    <property type="entry name" value="HMG-box_ROX1-like"/>
    <property type="match status" value="1"/>
</dbReference>
<sequence>MATTAIGSMGSMPGSLDLVVELIWQHGLKDLKNTKNEILLPIDITSLIGHDNVDKIKDRLSETLKAPVVAFEDSVNRVYRIMPTPALENAFDAALANALPIAEEEQSSNYGSNSNKQITQGKAGKIPRPPNAFILYRQHHHPLVKVAHPEFHNNDISVLLGKKWKAEPAETKAHFKALADEIKRKHAEDHPDYQYAPRKPSEKKRRSTTRRHSQSTGLSNGQVAVGDAATPASQSDTAYESAFSPATDNGLSINENHHFEQTVPASVSQDITNVMFGASSNFVLGVDEAGFMTFDRRRFPTVATPPAPALSSAVNNITIAPQPQMPANPITTTPWNNLDYDFDHYFLEL</sequence>
<feature type="region of interest" description="Disordered" evidence="5">
    <location>
        <begin position="105"/>
        <end position="124"/>
    </location>
</feature>
<comment type="caution">
    <text evidence="7">The sequence shown here is derived from an EMBL/GenBank/DDBJ whole genome shotgun (WGS) entry which is preliminary data.</text>
</comment>
<dbReference type="InterPro" id="IPR036910">
    <property type="entry name" value="HMG_box_dom_sf"/>
</dbReference>
<evidence type="ECO:0000256" key="2">
    <source>
        <dbReference type="ARBA" id="ARBA00023125"/>
    </source>
</evidence>
<dbReference type="AlphaFoldDB" id="A0A2B7YZU5"/>
<keyword evidence="1" id="KW-0805">Transcription regulation</keyword>
<evidence type="ECO:0000313" key="7">
    <source>
        <dbReference type="EMBL" id="PGH26680.1"/>
    </source>
</evidence>
<feature type="region of interest" description="Disordered" evidence="5">
    <location>
        <begin position="185"/>
        <end position="244"/>
    </location>
</feature>
<dbReference type="SUPFAM" id="SSF47095">
    <property type="entry name" value="HMG-box"/>
    <property type="match status" value="1"/>
</dbReference>
<evidence type="ECO:0000256" key="4">
    <source>
        <dbReference type="PROSITE-ProRule" id="PRU00267"/>
    </source>
</evidence>
<dbReference type="GO" id="GO:0005634">
    <property type="term" value="C:nucleus"/>
    <property type="evidence" value="ECO:0007669"/>
    <property type="project" value="UniProtKB-UniRule"/>
</dbReference>
<dbReference type="PANTHER" id="PTHR10270">
    <property type="entry name" value="SOX TRANSCRIPTION FACTOR"/>
    <property type="match status" value="1"/>
</dbReference>
<gene>
    <name evidence="7" type="ORF">AJ80_01626</name>
</gene>
<dbReference type="FunFam" id="1.10.30.10:FF:000041">
    <property type="entry name" value="HMG box family protein"/>
    <property type="match status" value="1"/>
</dbReference>